<organism evidence="2 3">
    <name type="scientific">Macrosiphum euphorbiae</name>
    <name type="common">potato aphid</name>
    <dbReference type="NCBI Taxonomy" id="13131"/>
    <lineage>
        <taxon>Eukaryota</taxon>
        <taxon>Metazoa</taxon>
        <taxon>Ecdysozoa</taxon>
        <taxon>Arthropoda</taxon>
        <taxon>Hexapoda</taxon>
        <taxon>Insecta</taxon>
        <taxon>Pterygota</taxon>
        <taxon>Neoptera</taxon>
        <taxon>Paraneoptera</taxon>
        <taxon>Hemiptera</taxon>
        <taxon>Sternorrhyncha</taxon>
        <taxon>Aphidomorpha</taxon>
        <taxon>Aphidoidea</taxon>
        <taxon>Aphididae</taxon>
        <taxon>Macrosiphini</taxon>
        <taxon>Macrosiphum</taxon>
    </lineage>
</organism>
<proteinExistence type="predicted"/>
<accession>A0AAV0XM08</accession>
<comment type="caution">
    <text evidence="2">The sequence shown here is derived from an EMBL/GenBank/DDBJ whole genome shotgun (WGS) entry which is preliminary data.</text>
</comment>
<dbReference type="InterPro" id="IPR036282">
    <property type="entry name" value="Glutathione-S-Trfase_C_sf"/>
</dbReference>
<gene>
    <name evidence="2" type="ORF">MEUPH1_LOCUS22820</name>
</gene>
<dbReference type="GO" id="GO:0004364">
    <property type="term" value="F:glutathione transferase activity"/>
    <property type="evidence" value="ECO:0007669"/>
    <property type="project" value="TreeGrafter"/>
</dbReference>
<dbReference type="Pfam" id="PF00043">
    <property type="entry name" value="GST_C"/>
    <property type="match status" value="1"/>
</dbReference>
<dbReference type="PANTHER" id="PTHR43969">
    <property type="entry name" value="GLUTATHIONE S TRANSFERASE D10, ISOFORM A-RELATED"/>
    <property type="match status" value="1"/>
</dbReference>
<dbReference type="GO" id="GO:0006749">
    <property type="term" value="P:glutathione metabolic process"/>
    <property type="evidence" value="ECO:0007669"/>
    <property type="project" value="TreeGrafter"/>
</dbReference>
<sequence length="161" mass="18802">MQSSYTWFENTAEKTIIRCTPNDPKIQAQVNQILYFDSDTLYPAFKNQYNPHIYYTIELIEETKDKIQESLEFLENVLKKSIWTAGDSMTVADFSLVTSISTLQVFDVHLEMYEFINEWLTRCSSKMQGYEMANLLGIDLTRTLLKSYRETSDDLSEMDSP</sequence>
<keyword evidence="3" id="KW-1185">Reference proteome</keyword>
<dbReference type="FunFam" id="1.20.1050.10:FF:000007">
    <property type="entry name" value="Glutathione S-transferase 1-1"/>
    <property type="match status" value="1"/>
</dbReference>
<evidence type="ECO:0000313" key="2">
    <source>
        <dbReference type="EMBL" id="CAI6368466.1"/>
    </source>
</evidence>
<dbReference type="Proteomes" id="UP001160148">
    <property type="component" value="Unassembled WGS sequence"/>
</dbReference>
<name>A0AAV0XM08_9HEMI</name>
<dbReference type="PANTHER" id="PTHR43969:SF9">
    <property type="entry name" value="GLUTATHIONE S TRANSFERASE D10, ISOFORM A-RELATED"/>
    <property type="match status" value="1"/>
</dbReference>
<dbReference type="SUPFAM" id="SSF47616">
    <property type="entry name" value="GST C-terminal domain-like"/>
    <property type="match status" value="1"/>
</dbReference>
<dbReference type="InterPro" id="IPR010987">
    <property type="entry name" value="Glutathione-S-Trfase_C-like"/>
</dbReference>
<evidence type="ECO:0000259" key="1">
    <source>
        <dbReference type="PROSITE" id="PS50405"/>
    </source>
</evidence>
<evidence type="ECO:0000313" key="3">
    <source>
        <dbReference type="Proteomes" id="UP001160148"/>
    </source>
</evidence>
<feature type="domain" description="GST C-terminal" evidence="1">
    <location>
        <begin position="23"/>
        <end position="161"/>
    </location>
</feature>
<reference evidence="2 3" key="1">
    <citation type="submission" date="2023-01" db="EMBL/GenBank/DDBJ databases">
        <authorList>
            <person name="Whitehead M."/>
        </authorList>
    </citation>
    <scope>NUCLEOTIDE SEQUENCE [LARGE SCALE GENOMIC DNA]</scope>
</reference>
<dbReference type="EMBL" id="CARXXK010000005">
    <property type="protein sequence ID" value="CAI6368466.1"/>
    <property type="molecule type" value="Genomic_DNA"/>
</dbReference>
<dbReference type="AlphaFoldDB" id="A0AAV0XM08"/>
<dbReference type="PROSITE" id="PS50405">
    <property type="entry name" value="GST_CTER"/>
    <property type="match status" value="1"/>
</dbReference>
<dbReference type="InterPro" id="IPR004046">
    <property type="entry name" value="GST_C"/>
</dbReference>
<dbReference type="CDD" id="cd03177">
    <property type="entry name" value="GST_C_Delta_Epsilon"/>
    <property type="match status" value="1"/>
</dbReference>
<protein>
    <recommendedName>
        <fullName evidence="1">GST C-terminal domain-containing protein</fullName>
    </recommendedName>
</protein>
<dbReference type="Gene3D" id="1.20.1050.10">
    <property type="match status" value="1"/>
</dbReference>